<dbReference type="InterPro" id="IPR001887">
    <property type="entry name" value="Barnase"/>
</dbReference>
<keyword evidence="9" id="KW-1185">Reference proteome</keyword>
<dbReference type="Gene3D" id="3.10.450.30">
    <property type="entry name" value="Microbial ribonucleases"/>
    <property type="match status" value="1"/>
</dbReference>
<evidence type="ECO:0000256" key="5">
    <source>
        <dbReference type="ARBA" id="ARBA00022722"/>
    </source>
</evidence>
<dbReference type="EMBL" id="BSNK01000001">
    <property type="protein sequence ID" value="GLQ22524.1"/>
    <property type="molecule type" value="Genomic_DNA"/>
</dbReference>
<reference evidence="8" key="1">
    <citation type="journal article" date="2014" name="Int. J. Syst. Evol. Microbiol.">
        <title>Complete genome of a new Firmicutes species belonging to the dominant human colonic microbiota ('Ruminococcus bicirculans') reveals two chromosomes and a selective capacity to utilize plant glucans.</title>
        <authorList>
            <consortium name="NISC Comparative Sequencing Program"/>
            <person name="Wegmann U."/>
            <person name="Louis P."/>
            <person name="Goesmann A."/>
            <person name="Henrissat B."/>
            <person name="Duncan S.H."/>
            <person name="Flint H.J."/>
        </authorList>
    </citation>
    <scope>NUCLEOTIDE SEQUENCE</scope>
    <source>
        <strain evidence="8">NBRC 108219</strain>
    </source>
</reference>
<dbReference type="SUPFAM" id="SSF53933">
    <property type="entry name" value="Microbial ribonucleases"/>
    <property type="match status" value="1"/>
</dbReference>
<evidence type="ECO:0000313" key="9">
    <source>
        <dbReference type="Proteomes" id="UP001161391"/>
    </source>
</evidence>
<keyword evidence="6" id="KW-0378">Hydrolase</keyword>
<accession>A0ABQ5V6C2</accession>
<dbReference type="Pfam" id="PF00545">
    <property type="entry name" value="Ribonuclease"/>
    <property type="match status" value="1"/>
</dbReference>
<dbReference type="InterPro" id="IPR016191">
    <property type="entry name" value="Ribonuclease/ribotoxin"/>
</dbReference>
<evidence type="ECO:0000313" key="8">
    <source>
        <dbReference type="EMBL" id="GLQ22524.1"/>
    </source>
</evidence>
<evidence type="ECO:0000256" key="7">
    <source>
        <dbReference type="SAM" id="MobiDB-lite"/>
    </source>
</evidence>
<comment type="similarity">
    <text evidence="2">Belongs to the ribonuclease N1/T1 family.</text>
</comment>
<evidence type="ECO:0000256" key="6">
    <source>
        <dbReference type="ARBA" id="ARBA00022801"/>
    </source>
</evidence>
<organism evidence="8 9">
    <name type="scientific">Algimonas ampicilliniresistens</name>
    <dbReference type="NCBI Taxonomy" id="1298735"/>
    <lineage>
        <taxon>Bacteria</taxon>
        <taxon>Pseudomonadati</taxon>
        <taxon>Pseudomonadota</taxon>
        <taxon>Alphaproteobacteria</taxon>
        <taxon>Maricaulales</taxon>
        <taxon>Robiginitomaculaceae</taxon>
        <taxon>Algimonas</taxon>
    </lineage>
</organism>
<keyword evidence="4" id="KW-0964">Secreted</keyword>
<reference evidence="8" key="2">
    <citation type="submission" date="2023-01" db="EMBL/GenBank/DDBJ databases">
        <title>Draft genome sequence of Algimonas ampicilliniresistens strain NBRC 108219.</title>
        <authorList>
            <person name="Sun Q."/>
            <person name="Mori K."/>
        </authorList>
    </citation>
    <scope>NUCLEOTIDE SEQUENCE</scope>
    <source>
        <strain evidence="8">NBRC 108219</strain>
    </source>
</reference>
<evidence type="ECO:0000256" key="1">
    <source>
        <dbReference type="ARBA" id="ARBA00004613"/>
    </source>
</evidence>
<sequence length="67" mass="7577">MPPDGFVGGRAFKNREGKLPANGQYREFDVGPKVPGQSRNSERIVVDDANDRAYFTDDHYGSFREIE</sequence>
<proteinExistence type="inferred from homology"/>
<comment type="subcellular location">
    <subcellularLocation>
        <location evidence="1">Secreted</location>
    </subcellularLocation>
</comment>
<feature type="region of interest" description="Disordered" evidence="7">
    <location>
        <begin position="1"/>
        <end position="39"/>
    </location>
</feature>
<evidence type="ECO:0000256" key="4">
    <source>
        <dbReference type="ARBA" id="ARBA00022525"/>
    </source>
</evidence>
<dbReference type="RefSeq" id="WP_431355915.1">
    <property type="nucleotide sequence ID" value="NZ_BSNK01000001.1"/>
</dbReference>
<keyword evidence="5" id="KW-0540">Nuclease</keyword>
<name>A0ABQ5V6C2_9PROT</name>
<gene>
    <name evidence="8" type="ORF">GCM10007853_03980</name>
</gene>
<evidence type="ECO:0000256" key="3">
    <source>
        <dbReference type="ARBA" id="ARBA00022214"/>
    </source>
</evidence>
<protein>
    <recommendedName>
        <fullName evidence="3">Ribonuclease</fullName>
    </recommendedName>
</protein>
<dbReference type="InterPro" id="IPR000026">
    <property type="entry name" value="N1-like"/>
</dbReference>
<evidence type="ECO:0000256" key="2">
    <source>
        <dbReference type="ARBA" id="ARBA00009006"/>
    </source>
</evidence>
<dbReference type="Proteomes" id="UP001161391">
    <property type="component" value="Unassembled WGS sequence"/>
</dbReference>
<dbReference type="PRINTS" id="PR00117">
    <property type="entry name" value="BARNASE"/>
</dbReference>
<comment type="caution">
    <text evidence="8">The sequence shown here is derived from an EMBL/GenBank/DDBJ whole genome shotgun (WGS) entry which is preliminary data.</text>
</comment>